<proteinExistence type="predicted"/>
<feature type="compositionally biased region" description="Pro residues" evidence="1">
    <location>
        <begin position="75"/>
        <end position="85"/>
    </location>
</feature>
<feature type="compositionally biased region" description="Low complexity" evidence="1">
    <location>
        <begin position="19"/>
        <end position="28"/>
    </location>
</feature>
<protein>
    <submittedName>
        <fullName evidence="2">Uncharacterized protein</fullName>
    </submittedName>
</protein>
<evidence type="ECO:0000256" key="1">
    <source>
        <dbReference type="SAM" id="MobiDB-lite"/>
    </source>
</evidence>
<evidence type="ECO:0000313" key="2">
    <source>
        <dbReference type="EMBL" id="KAL3422730.1"/>
    </source>
</evidence>
<reference evidence="2 3" key="1">
    <citation type="submission" date="2024-06" db="EMBL/GenBank/DDBJ databases">
        <title>Complete genome of Phlyctema vagabunda strain 19-DSS-EL-015.</title>
        <authorList>
            <person name="Fiorenzani C."/>
        </authorList>
    </citation>
    <scope>NUCLEOTIDE SEQUENCE [LARGE SCALE GENOMIC DNA]</scope>
    <source>
        <strain evidence="2 3">19-DSS-EL-015</strain>
    </source>
</reference>
<accession>A0ABR4PHB8</accession>
<comment type="caution">
    <text evidence="2">The sequence shown here is derived from an EMBL/GenBank/DDBJ whole genome shotgun (WGS) entry which is preliminary data.</text>
</comment>
<dbReference type="EMBL" id="JBFCZG010000005">
    <property type="protein sequence ID" value="KAL3422730.1"/>
    <property type="molecule type" value="Genomic_DNA"/>
</dbReference>
<name>A0ABR4PHB8_9HELO</name>
<feature type="region of interest" description="Disordered" evidence="1">
    <location>
        <begin position="1"/>
        <end position="99"/>
    </location>
</feature>
<gene>
    <name evidence="2" type="ORF">PVAG01_06886</name>
</gene>
<organism evidence="2 3">
    <name type="scientific">Phlyctema vagabunda</name>
    <dbReference type="NCBI Taxonomy" id="108571"/>
    <lineage>
        <taxon>Eukaryota</taxon>
        <taxon>Fungi</taxon>
        <taxon>Dikarya</taxon>
        <taxon>Ascomycota</taxon>
        <taxon>Pezizomycotina</taxon>
        <taxon>Leotiomycetes</taxon>
        <taxon>Helotiales</taxon>
        <taxon>Dermateaceae</taxon>
        <taxon>Phlyctema</taxon>
    </lineage>
</organism>
<dbReference type="Proteomes" id="UP001629113">
    <property type="component" value="Unassembled WGS sequence"/>
</dbReference>
<evidence type="ECO:0000313" key="3">
    <source>
        <dbReference type="Proteomes" id="UP001629113"/>
    </source>
</evidence>
<sequence>MTGLNDRNDVFAEHRGSRSSRSGNGKAKSSSKKKVAPPSPPPSDDDQRGRESKQDSRDGRRKRGNSANPDTPKTGPGPRPKPPKPAQKHDSAEGNEIASVNSNIVLHEGKYYYENSNPLYTVTQGEFDITIDDHKTYAVSCDSKDSFISQTLTNCLNRQLNTSTNYRRYSYSTEQTKSRVRVDVRLASGKQEHAYLYILSTTSFQSQTCHVALGKELSKKLGISHLHTTLSPSEGNTTYNQARFEHELPMRPAVNVDGYSIGSPKSISADEYSSTLPAAMFNHDHADEYTQVGVSYGDQSAIGEDTFNTTSTELYRSIASPPRAGPGVGYTYQISGDINSYPAQAAVYEGEEDNIPGSNYC</sequence>
<feature type="compositionally biased region" description="Basic and acidic residues" evidence="1">
    <location>
        <begin position="45"/>
        <end position="58"/>
    </location>
</feature>
<keyword evidence="3" id="KW-1185">Reference proteome</keyword>
<feature type="compositionally biased region" description="Basic and acidic residues" evidence="1">
    <location>
        <begin position="1"/>
        <end position="16"/>
    </location>
</feature>